<sequence>METITFYSYKGGVGRTLALANIASYLSRFGQKVCILDFDLEAPGVHYKFPEIGNELNKGLIDYIYEFSVNGTVFESIKDFSVCKKPIKKTQGEIVVIPAGAVLNGDYWRKLAYIDWHKMFYSSNSEGTVFFLDLQEKIKNEIAPDFLLIDSRTGVTEISSLCTSLLADKVVFLSANNLENLDGAKQIIKGISKAERFTWQEPVQVLFTLTRIPLTNELKEKELIKNVCNYLNDNETVVREEDIGILHSEREIELAETLLLTEHVMDQEIPLLKDYLRLFSKTISENIIEEKLGSILDQITSGERLLEEPELIQKELEEIIEVFPHRLSLEKLIDFYVLRNESREKILLAFHKLYDYFGIQNDRMLLRYKSIFMKMDNRNWTKPRFNLKIIEHYLTKRTQDYLDVKLRLANTYHMYQENDKALELYHQLFNELTNRKEIVVKMVDIYMEKGEFSIAYNLIKDCEHLFDLNSELTRKKLYILLNLDKSEEVLELFGNNNIGQMVLDEDPELFLRICKKFNYTLNSDLLLKISENALSNYNFSLFEVLKETYSQNGKIDEFRKIVDNHRNGHETYFKF</sequence>
<evidence type="ECO:0000313" key="2">
    <source>
        <dbReference type="EMBL" id="AWX56934.1"/>
    </source>
</evidence>
<organism evidence="2 3">
    <name type="scientific">Brevibacillus brevis</name>
    <name type="common">Bacillus brevis</name>
    <dbReference type="NCBI Taxonomy" id="1393"/>
    <lineage>
        <taxon>Bacteria</taxon>
        <taxon>Bacillati</taxon>
        <taxon>Bacillota</taxon>
        <taxon>Bacilli</taxon>
        <taxon>Bacillales</taxon>
        <taxon>Paenibacillaceae</taxon>
        <taxon>Brevibacillus</taxon>
    </lineage>
</organism>
<dbReference type="Gene3D" id="3.40.50.300">
    <property type="entry name" value="P-loop containing nucleotide triphosphate hydrolases"/>
    <property type="match status" value="1"/>
</dbReference>
<feature type="domain" description="AAA" evidence="1">
    <location>
        <begin position="1"/>
        <end position="195"/>
    </location>
</feature>
<dbReference type="InterPro" id="IPR025669">
    <property type="entry name" value="AAA_dom"/>
</dbReference>
<evidence type="ECO:0000313" key="3">
    <source>
        <dbReference type="Proteomes" id="UP000036061"/>
    </source>
</evidence>
<dbReference type="EMBL" id="CP030117">
    <property type="protein sequence ID" value="AWX56934.1"/>
    <property type="molecule type" value="Genomic_DNA"/>
</dbReference>
<dbReference type="Pfam" id="PF13614">
    <property type="entry name" value="AAA_31"/>
    <property type="match status" value="1"/>
</dbReference>
<dbReference type="NCBIfam" id="NF047398">
    <property type="entry name" value="AAA_KGGVGR"/>
    <property type="match status" value="1"/>
</dbReference>
<protein>
    <recommendedName>
        <fullName evidence="1">AAA domain-containing protein</fullName>
    </recommendedName>
</protein>
<dbReference type="InterPro" id="IPR011990">
    <property type="entry name" value="TPR-like_helical_dom_sf"/>
</dbReference>
<dbReference type="AlphaFoldDB" id="A0A2Z4MKD5"/>
<dbReference type="RefSeq" id="WP_048033547.1">
    <property type="nucleotide sequence ID" value="NZ_CP030117.1"/>
</dbReference>
<dbReference type="InterPro" id="IPR050678">
    <property type="entry name" value="DNA_Partitioning_ATPase"/>
</dbReference>
<proteinExistence type="predicted"/>
<gene>
    <name evidence="2" type="ORF">AB432_018605</name>
</gene>
<evidence type="ECO:0000259" key="1">
    <source>
        <dbReference type="Pfam" id="PF13614"/>
    </source>
</evidence>
<dbReference type="PANTHER" id="PTHR13696:SF52">
    <property type="entry name" value="PARA FAMILY PROTEIN CT_582"/>
    <property type="match status" value="1"/>
</dbReference>
<dbReference type="SUPFAM" id="SSF52540">
    <property type="entry name" value="P-loop containing nucleoside triphosphate hydrolases"/>
    <property type="match status" value="1"/>
</dbReference>
<dbReference type="PANTHER" id="PTHR13696">
    <property type="entry name" value="P-LOOP CONTAINING NUCLEOSIDE TRIPHOSPHATE HYDROLASE"/>
    <property type="match status" value="1"/>
</dbReference>
<reference evidence="2 3" key="1">
    <citation type="journal article" date="2015" name="Genome Announc.">
        <title>Draft Genome Sequence of Brevibacillus brevis DZQ7, a Plant Growth-Promoting Rhizobacterium with Broad-Spectrum Antimicrobial Activity.</title>
        <authorList>
            <person name="Hou Q."/>
            <person name="Wang C."/>
            <person name="Hou X."/>
            <person name="Xia Z."/>
            <person name="Ye J."/>
            <person name="Liu K."/>
            <person name="Liu H."/>
            <person name="Wang J."/>
            <person name="Guo H."/>
            <person name="Yu X."/>
            <person name="Yang Y."/>
            <person name="Du B."/>
            <person name="Ding Y."/>
        </authorList>
    </citation>
    <scope>NUCLEOTIDE SEQUENCE [LARGE SCALE GENOMIC DNA]</scope>
    <source>
        <strain evidence="2 3">DZQ7</strain>
    </source>
</reference>
<dbReference type="InterPro" id="IPR027417">
    <property type="entry name" value="P-loop_NTPase"/>
</dbReference>
<accession>A0A2Z4MKD5</accession>
<dbReference type="Gene3D" id="1.25.40.10">
    <property type="entry name" value="Tetratricopeptide repeat domain"/>
    <property type="match status" value="1"/>
</dbReference>
<dbReference type="Proteomes" id="UP000036061">
    <property type="component" value="Chromosome"/>
</dbReference>
<name>A0A2Z4MKD5_BREBE</name>